<feature type="transmembrane region" description="Helical" evidence="1">
    <location>
        <begin position="79"/>
        <end position="103"/>
    </location>
</feature>
<name>A0A8X8H8U1_9RHOB</name>
<feature type="transmembrane region" description="Helical" evidence="1">
    <location>
        <begin position="221"/>
        <end position="241"/>
    </location>
</feature>
<accession>A0A8X8H8U1</accession>
<dbReference type="Proteomes" id="UP000484076">
    <property type="component" value="Unassembled WGS sequence"/>
</dbReference>
<sequence length="464" mass="49148">MAGDGRGRAALMRGAGLATLLLIPGAALACALPPSIVMTLPTGYYMAGAAATVAVTALLGAGAQRLPALRAVALWERRVLLPVGLTSYLAFLLFLALVFVGFFGSRDPMHNLLTLVFWTVVWVAVPIGSLLFGNLWRAVNPWVGPVRIARALLGRRGGIGLARLGQWPAVLGYLSFAWFEIVSLSPDDPAVLATAALAYWLVIFVLAVLEGEDWLQEGEFFTVYFTLIARIAPFWLVITGARARLMAGWPGTQVLAMPPLAPSAIAFVTLALAALTFDGLAKTFWWMGLIGVNPLEFPGRSAVMGVNTLGLLTVWAITAATILGALSLGRRFAGEGRGDAGPIMLSFLAIAAGYHGAHYLVTLLTAGQYTLAALNDPFFRGDAWLGLPPFYVSFGFLADPWFATLVWNGQFAAILAAHVLAVVLGLHLAARSGLSRPAAHLPMTALMVGYTVLGLWLLASPTGA</sequence>
<dbReference type="PROSITE" id="PS51257">
    <property type="entry name" value="PROKAR_LIPOPROTEIN"/>
    <property type="match status" value="1"/>
</dbReference>
<evidence type="ECO:0000256" key="1">
    <source>
        <dbReference type="SAM" id="Phobius"/>
    </source>
</evidence>
<dbReference type="AlphaFoldDB" id="A0A8X8H8U1"/>
<feature type="transmembrane region" description="Helical" evidence="1">
    <location>
        <begin position="115"/>
        <end position="136"/>
    </location>
</feature>
<keyword evidence="3" id="KW-1185">Reference proteome</keyword>
<dbReference type="RefSeq" id="WP_174539905.1">
    <property type="nucleotide sequence ID" value="NZ_WHUT02000009.1"/>
</dbReference>
<proteinExistence type="predicted"/>
<reference evidence="2" key="1">
    <citation type="submission" date="2020-05" db="EMBL/GenBank/DDBJ databases">
        <title>Fertoebacter nigrum gen. nov., sp. nov., a new member of the family Rhodobacteraceae.</title>
        <authorList>
            <person name="Szuroczki S."/>
            <person name="Abbaszade G."/>
            <person name="Buni D."/>
            <person name="Schumann P."/>
            <person name="Toth E."/>
        </authorList>
    </citation>
    <scope>NUCLEOTIDE SEQUENCE</scope>
    <source>
        <strain evidence="2">RG-N-1a</strain>
    </source>
</reference>
<dbReference type="EMBL" id="WHUT02000009">
    <property type="protein sequence ID" value="NUB45691.1"/>
    <property type="molecule type" value="Genomic_DNA"/>
</dbReference>
<evidence type="ECO:0000313" key="2">
    <source>
        <dbReference type="EMBL" id="NUB45691.1"/>
    </source>
</evidence>
<gene>
    <name evidence="2" type="ORF">GEU84_014930</name>
</gene>
<feature type="transmembrane region" description="Helical" evidence="1">
    <location>
        <begin position="261"/>
        <end position="281"/>
    </location>
</feature>
<organism evidence="2 3">
    <name type="scientific">Fertoeibacter niger</name>
    <dbReference type="NCBI Taxonomy" id="2656921"/>
    <lineage>
        <taxon>Bacteria</taxon>
        <taxon>Pseudomonadati</taxon>
        <taxon>Pseudomonadota</taxon>
        <taxon>Alphaproteobacteria</taxon>
        <taxon>Rhodobacterales</taxon>
        <taxon>Paracoccaceae</taxon>
        <taxon>Fertoeibacter</taxon>
    </lineage>
</organism>
<keyword evidence="1" id="KW-0472">Membrane</keyword>
<feature type="transmembrane region" description="Helical" evidence="1">
    <location>
        <begin position="302"/>
        <end position="323"/>
    </location>
</feature>
<evidence type="ECO:0000313" key="3">
    <source>
        <dbReference type="Proteomes" id="UP000484076"/>
    </source>
</evidence>
<comment type="caution">
    <text evidence="2">The sequence shown here is derived from an EMBL/GenBank/DDBJ whole genome shotgun (WGS) entry which is preliminary data.</text>
</comment>
<keyword evidence="1" id="KW-1133">Transmembrane helix</keyword>
<feature type="transmembrane region" description="Helical" evidence="1">
    <location>
        <begin position="343"/>
        <end position="371"/>
    </location>
</feature>
<evidence type="ECO:0008006" key="4">
    <source>
        <dbReference type="Google" id="ProtNLM"/>
    </source>
</evidence>
<feature type="transmembrane region" description="Helical" evidence="1">
    <location>
        <begin position="190"/>
        <end position="209"/>
    </location>
</feature>
<feature type="transmembrane region" description="Helical" evidence="1">
    <location>
        <begin position="441"/>
        <end position="459"/>
    </location>
</feature>
<feature type="transmembrane region" description="Helical" evidence="1">
    <location>
        <begin position="409"/>
        <end position="429"/>
    </location>
</feature>
<protein>
    <recommendedName>
        <fullName evidence="4">Fenitrothion hydrolase</fullName>
    </recommendedName>
</protein>
<keyword evidence="1" id="KW-0812">Transmembrane</keyword>
<feature type="transmembrane region" description="Helical" evidence="1">
    <location>
        <begin position="45"/>
        <end position="67"/>
    </location>
</feature>
<feature type="transmembrane region" description="Helical" evidence="1">
    <location>
        <begin position="157"/>
        <end position="178"/>
    </location>
</feature>
<feature type="transmembrane region" description="Helical" evidence="1">
    <location>
        <begin position="383"/>
        <end position="403"/>
    </location>
</feature>